<dbReference type="EMBL" id="KZ293650">
    <property type="protein sequence ID" value="PBK96308.1"/>
    <property type="molecule type" value="Genomic_DNA"/>
</dbReference>
<dbReference type="Proteomes" id="UP000217790">
    <property type="component" value="Unassembled WGS sequence"/>
</dbReference>
<accession>A0A2H3DZM3</accession>
<organism evidence="2 3">
    <name type="scientific">Armillaria gallica</name>
    <name type="common">Bulbous honey fungus</name>
    <name type="synonym">Armillaria bulbosa</name>
    <dbReference type="NCBI Taxonomy" id="47427"/>
    <lineage>
        <taxon>Eukaryota</taxon>
        <taxon>Fungi</taxon>
        <taxon>Dikarya</taxon>
        <taxon>Basidiomycota</taxon>
        <taxon>Agaricomycotina</taxon>
        <taxon>Agaricomycetes</taxon>
        <taxon>Agaricomycetidae</taxon>
        <taxon>Agaricales</taxon>
        <taxon>Marasmiineae</taxon>
        <taxon>Physalacriaceae</taxon>
        <taxon>Armillaria</taxon>
    </lineage>
</organism>
<dbReference type="InParanoid" id="A0A2H3DZM3"/>
<protein>
    <recommendedName>
        <fullName evidence="4">Extracellular membrane protein CFEM domain-containing protein</fullName>
    </recommendedName>
</protein>
<evidence type="ECO:0000313" key="2">
    <source>
        <dbReference type="EMBL" id="PBK96308.1"/>
    </source>
</evidence>
<feature type="chain" id="PRO_5013917562" description="Extracellular membrane protein CFEM domain-containing protein" evidence="1">
    <location>
        <begin position="23"/>
        <end position="230"/>
    </location>
</feature>
<keyword evidence="1" id="KW-0732">Signal</keyword>
<name>A0A2H3DZM3_ARMGA</name>
<evidence type="ECO:0000256" key="1">
    <source>
        <dbReference type="SAM" id="SignalP"/>
    </source>
</evidence>
<proteinExistence type="predicted"/>
<evidence type="ECO:0000313" key="3">
    <source>
        <dbReference type="Proteomes" id="UP000217790"/>
    </source>
</evidence>
<reference evidence="3" key="1">
    <citation type="journal article" date="2017" name="Nat. Ecol. Evol.">
        <title>Genome expansion and lineage-specific genetic innovations in the forest pathogenic fungi Armillaria.</title>
        <authorList>
            <person name="Sipos G."/>
            <person name="Prasanna A.N."/>
            <person name="Walter M.C."/>
            <person name="O'Connor E."/>
            <person name="Balint B."/>
            <person name="Krizsan K."/>
            <person name="Kiss B."/>
            <person name="Hess J."/>
            <person name="Varga T."/>
            <person name="Slot J."/>
            <person name="Riley R."/>
            <person name="Boka B."/>
            <person name="Rigling D."/>
            <person name="Barry K."/>
            <person name="Lee J."/>
            <person name="Mihaltcheva S."/>
            <person name="LaButti K."/>
            <person name="Lipzen A."/>
            <person name="Waldron R."/>
            <person name="Moloney N.M."/>
            <person name="Sperisen C."/>
            <person name="Kredics L."/>
            <person name="Vagvoelgyi C."/>
            <person name="Patrignani A."/>
            <person name="Fitzpatrick D."/>
            <person name="Nagy I."/>
            <person name="Doyle S."/>
            <person name="Anderson J.B."/>
            <person name="Grigoriev I.V."/>
            <person name="Gueldener U."/>
            <person name="Muensterkoetter M."/>
            <person name="Nagy L.G."/>
        </authorList>
    </citation>
    <scope>NUCLEOTIDE SEQUENCE [LARGE SCALE GENOMIC DNA]</scope>
    <source>
        <strain evidence="3">Ar21-2</strain>
    </source>
</reference>
<sequence length="230" mass="24844">MAIGSSVHIALIVIAHPMSSVFLPPRGQCTQVTDNNQLCQCLSFASTLDQHICWCGHGIHAHVDYISMFVHQCAAMNCTAYYPKTSRVQACTCSASLIEHIPVINVYRSPPPLPYTGADTLPSNAILFTGGTTNIPFIPVPMPAPSSNDNPSHSYGEILAPAPQPVIQTAVLSQVDAHSQSEVGNFYIAQHQNDNSSVINNVQDSSANFREDHLTTYNSVHGVEAWAGHH</sequence>
<dbReference type="AlphaFoldDB" id="A0A2H3DZM3"/>
<keyword evidence="3" id="KW-1185">Reference proteome</keyword>
<gene>
    <name evidence="2" type="ORF">ARMGADRAFT_1009987</name>
</gene>
<evidence type="ECO:0008006" key="4">
    <source>
        <dbReference type="Google" id="ProtNLM"/>
    </source>
</evidence>
<dbReference type="OrthoDB" id="2923144at2759"/>
<feature type="signal peptide" evidence="1">
    <location>
        <begin position="1"/>
        <end position="22"/>
    </location>
</feature>